<evidence type="ECO:0000313" key="2">
    <source>
        <dbReference type="EMBL" id="QDU53895.1"/>
    </source>
</evidence>
<accession>A0A518AGP1</accession>
<evidence type="ECO:0000256" key="1">
    <source>
        <dbReference type="SAM" id="Phobius"/>
    </source>
</evidence>
<reference evidence="2 3" key="1">
    <citation type="submission" date="2019-02" db="EMBL/GenBank/DDBJ databases">
        <title>Deep-cultivation of Planctomycetes and their phenomic and genomic characterization uncovers novel biology.</title>
        <authorList>
            <person name="Wiegand S."/>
            <person name="Jogler M."/>
            <person name="Boedeker C."/>
            <person name="Pinto D."/>
            <person name="Vollmers J."/>
            <person name="Rivas-Marin E."/>
            <person name="Kohn T."/>
            <person name="Peeters S.H."/>
            <person name="Heuer A."/>
            <person name="Rast P."/>
            <person name="Oberbeckmann S."/>
            <person name="Bunk B."/>
            <person name="Jeske O."/>
            <person name="Meyerdierks A."/>
            <person name="Storesund J.E."/>
            <person name="Kallscheuer N."/>
            <person name="Luecker S."/>
            <person name="Lage O.M."/>
            <person name="Pohl T."/>
            <person name="Merkel B.J."/>
            <person name="Hornburger P."/>
            <person name="Mueller R.-W."/>
            <person name="Bruemmer F."/>
            <person name="Labrenz M."/>
            <person name="Spormann A.M."/>
            <person name="Op den Camp H."/>
            <person name="Overmann J."/>
            <person name="Amann R."/>
            <person name="Jetten M.S.M."/>
            <person name="Mascher T."/>
            <person name="Medema M.H."/>
            <person name="Devos D.P."/>
            <person name="Kaster A.-K."/>
            <person name="Ovreas L."/>
            <person name="Rohde M."/>
            <person name="Galperin M.Y."/>
            <person name="Jogler C."/>
        </authorList>
    </citation>
    <scope>NUCLEOTIDE SEQUENCE [LARGE SCALE GENOMIC DNA]</scope>
    <source>
        <strain evidence="2 3">Pan181</strain>
    </source>
</reference>
<protein>
    <submittedName>
        <fullName evidence="2">Uncharacterized protein</fullName>
    </submittedName>
</protein>
<proteinExistence type="predicted"/>
<keyword evidence="1" id="KW-1133">Transmembrane helix</keyword>
<keyword evidence="1" id="KW-0812">Transmembrane</keyword>
<evidence type="ECO:0000313" key="3">
    <source>
        <dbReference type="Proteomes" id="UP000315750"/>
    </source>
</evidence>
<dbReference type="AlphaFoldDB" id="A0A518AGP1"/>
<keyword evidence="3" id="KW-1185">Reference proteome</keyword>
<name>A0A518AGP1_9BACT</name>
<feature type="transmembrane region" description="Helical" evidence="1">
    <location>
        <begin position="66"/>
        <end position="87"/>
    </location>
</feature>
<dbReference type="KEGG" id="amuc:Pan181_00730"/>
<dbReference type="Proteomes" id="UP000315750">
    <property type="component" value="Chromosome"/>
</dbReference>
<sequence length="93" mass="10795">MRHKLTTLAVFSYVAICLAVDFIPHHGPPLFRYTGSDPEVHVWNIGWPLGTAIYDPRYGWHWGPEAFVVLPLQVVLLLVAITAWRLWRWSSKR</sequence>
<dbReference type="OrthoDB" id="9998809at2"/>
<gene>
    <name evidence="2" type="ORF">Pan181_00730</name>
</gene>
<keyword evidence="1" id="KW-0472">Membrane</keyword>
<organism evidence="2 3">
    <name type="scientific">Aeoliella mucimassa</name>
    <dbReference type="NCBI Taxonomy" id="2527972"/>
    <lineage>
        <taxon>Bacteria</taxon>
        <taxon>Pseudomonadati</taxon>
        <taxon>Planctomycetota</taxon>
        <taxon>Planctomycetia</taxon>
        <taxon>Pirellulales</taxon>
        <taxon>Lacipirellulaceae</taxon>
        <taxon>Aeoliella</taxon>
    </lineage>
</organism>
<dbReference type="RefSeq" id="WP_145244940.1">
    <property type="nucleotide sequence ID" value="NZ_CP036278.1"/>
</dbReference>
<dbReference type="EMBL" id="CP036278">
    <property type="protein sequence ID" value="QDU53895.1"/>
    <property type="molecule type" value="Genomic_DNA"/>
</dbReference>